<dbReference type="EMBL" id="CAJNOR010002100">
    <property type="protein sequence ID" value="CAF1247814.1"/>
    <property type="molecule type" value="Genomic_DNA"/>
</dbReference>
<comment type="caution">
    <text evidence="2">The sequence shown here is derived from an EMBL/GenBank/DDBJ whole genome shotgun (WGS) entry which is preliminary data.</text>
</comment>
<dbReference type="Proteomes" id="UP000663828">
    <property type="component" value="Unassembled WGS sequence"/>
</dbReference>
<accession>A0A815MAL1</accession>
<evidence type="ECO:0000313" key="3">
    <source>
        <dbReference type="Proteomes" id="UP000663828"/>
    </source>
</evidence>
<evidence type="ECO:0000313" key="2">
    <source>
        <dbReference type="EMBL" id="CAF1419899.1"/>
    </source>
</evidence>
<dbReference type="AlphaFoldDB" id="A0A815MAL1"/>
<dbReference type="Proteomes" id="UP000663852">
    <property type="component" value="Unassembled WGS sequence"/>
</dbReference>
<protein>
    <submittedName>
        <fullName evidence="2">Uncharacterized protein</fullName>
    </submittedName>
</protein>
<evidence type="ECO:0000313" key="4">
    <source>
        <dbReference type="Proteomes" id="UP000663852"/>
    </source>
</evidence>
<keyword evidence="3" id="KW-1185">Reference proteome</keyword>
<dbReference type="OrthoDB" id="9985592at2759"/>
<organism evidence="2 4">
    <name type="scientific">Adineta ricciae</name>
    <name type="common">Rotifer</name>
    <dbReference type="NCBI Taxonomy" id="249248"/>
    <lineage>
        <taxon>Eukaryota</taxon>
        <taxon>Metazoa</taxon>
        <taxon>Spiralia</taxon>
        <taxon>Gnathifera</taxon>
        <taxon>Rotifera</taxon>
        <taxon>Eurotatoria</taxon>
        <taxon>Bdelloidea</taxon>
        <taxon>Adinetida</taxon>
        <taxon>Adinetidae</taxon>
        <taxon>Adineta</taxon>
    </lineage>
</organism>
<evidence type="ECO:0000313" key="1">
    <source>
        <dbReference type="EMBL" id="CAF1247814.1"/>
    </source>
</evidence>
<dbReference type="EMBL" id="CAJNOJ010000368">
    <property type="protein sequence ID" value="CAF1419899.1"/>
    <property type="molecule type" value="Genomic_DNA"/>
</dbReference>
<gene>
    <name evidence="2" type="ORF">EDS130_LOCUS37389</name>
    <name evidence="1" type="ORF">XAT740_LOCUS26089</name>
</gene>
<name>A0A815MAL1_ADIRI</name>
<sequence length="182" mass="21343">MWKQHTDANRHQLTVPNDGLDLFEVYRQVHTGLSSVAKSSPNSNFFVMHEGRSPTSTPLVKLNDMHSCDFADKCRAMGYISYVIQCYRLLLDHQSRRHNNLAACYQDSDDNEKALAMIYRRRNDWHMVQNYYQLIVDQLKSEGVEPSIIERYERNIKNAIEKIIADRISRLKLSFWKKLSSC</sequence>
<reference evidence="2" key="1">
    <citation type="submission" date="2021-02" db="EMBL/GenBank/DDBJ databases">
        <authorList>
            <person name="Nowell W R."/>
        </authorList>
    </citation>
    <scope>NUCLEOTIDE SEQUENCE</scope>
</reference>
<proteinExistence type="predicted"/>